<dbReference type="SUPFAM" id="SSF56112">
    <property type="entry name" value="Protein kinase-like (PK-like)"/>
    <property type="match status" value="1"/>
</dbReference>
<evidence type="ECO:0000256" key="1">
    <source>
        <dbReference type="SAM" id="Phobius"/>
    </source>
</evidence>
<evidence type="ECO:0000259" key="2">
    <source>
        <dbReference type="Pfam" id="PF01636"/>
    </source>
</evidence>
<proteinExistence type="predicted"/>
<comment type="caution">
    <text evidence="3">The sequence shown here is derived from an EMBL/GenBank/DDBJ whole genome shotgun (WGS) entry which is preliminary data.</text>
</comment>
<dbReference type="GO" id="GO:0016740">
    <property type="term" value="F:transferase activity"/>
    <property type="evidence" value="ECO:0007669"/>
    <property type="project" value="UniProtKB-KW"/>
</dbReference>
<dbReference type="PANTHER" id="PTHR47829">
    <property type="entry name" value="HYDROLASE, PUTATIVE (AFU_ORTHOLOGUE AFUA_1G12880)-RELATED"/>
    <property type="match status" value="1"/>
</dbReference>
<dbReference type="PANTHER" id="PTHR47829:SF1">
    <property type="entry name" value="HAD FAMILY PHOSPHATASE"/>
    <property type="match status" value="1"/>
</dbReference>
<keyword evidence="1" id="KW-0812">Transmembrane</keyword>
<dbReference type="InterPro" id="IPR052898">
    <property type="entry name" value="ACAD10-like"/>
</dbReference>
<feature type="transmembrane region" description="Helical" evidence="1">
    <location>
        <begin position="296"/>
        <end position="316"/>
    </location>
</feature>
<feature type="domain" description="Aminoglycoside phosphotransferase" evidence="2">
    <location>
        <begin position="38"/>
        <end position="261"/>
    </location>
</feature>
<organism evidence="3 4">
    <name type="scientific">Sulfobacillus benefaciens</name>
    <dbReference type="NCBI Taxonomy" id="453960"/>
    <lineage>
        <taxon>Bacteria</taxon>
        <taxon>Bacillati</taxon>
        <taxon>Bacillota</taxon>
        <taxon>Clostridia</taxon>
        <taxon>Eubacteriales</taxon>
        <taxon>Clostridiales Family XVII. Incertae Sedis</taxon>
        <taxon>Sulfobacillus</taxon>
    </lineage>
</organism>
<protein>
    <submittedName>
        <fullName evidence="3">Phosphotransferase family protein</fullName>
    </submittedName>
</protein>
<accession>A0A2T2XKL3</accession>
<dbReference type="Gene3D" id="3.90.1200.10">
    <property type="match status" value="1"/>
</dbReference>
<keyword evidence="3" id="KW-0808">Transferase</keyword>
<evidence type="ECO:0000313" key="3">
    <source>
        <dbReference type="EMBL" id="PSR35032.1"/>
    </source>
</evidence>
<sequence length="352" mass="40666">MSQLTPMRSGEELDIVRLESYLRNAIPDLPGAPLQIWQFAAGRSNLTYLLSLGGQDYVLRRPPLGPVPPKAHDMVREYEWLVGIYPVFPWAPKPIALCTDASVLGSTFFLMEHRPGVLLEETLEPGGYTPTLGERISKILVERMVDLHAVDWKRTGLESRVKPEGFLRRQVEGWIGRYQRAKIADIAGDQELTQWLLNHVPPSPPPTIIHYDYKLNNMVFDPDYHDVAGIFDWEMSTVGDPIADVAVAMSYWIQDNDDERMKNALHEKITILPGFWSRDRWISEYARLSGRDLTHFSYYLTFAYFKLAVIVAQIYYRYHRGQTQDPRFADMNQVVEWLVDYALSTRPHLRQI</sequence>
<evidence type="ECO:0000313" key="4">
    <source>
        <dbReference type="Proteomes" id="UP000242972"/>
    </source>
</evidence>
<reference evidence="3 4" key="1">
    <citation type="journal article" date="2014" name="BMC Genomics">
        <title>Comparison of environmental and isolate Sulfobacillus genomes reveals diverse carbon, sulfur, nitrogen, and hydrogen metabolisms.</title>
        <authorList>
            <person name="Justice N.B."/>
            <person name="Norman A."/>
            <person name="Brown C.T."/>
            <person name="Singh A."/>
            <person name="Thomas B.C."/>
            <person name="Banfield J.F."/>
        </authorList>
    </citation>
    <scope>NUCLEOTIDE SEQUENCE [LARGE SCALE GENOMIC DNA]</scope>
    <source>
        <strain evidence="3">AMDSBA4</strain>
    </source>
</reference>
<dbReference type="InterPro" id="IPR002575">
    <property type="entry name" value="Aminoglycoside_PTrfase"/>
</dbReference>
<gene>
    <name evidence="3" type="ORF">C7B46_02420</name>
</gene>
<dbReference type="InterPro" id="IPR011009">
    <property type="entry name" value="Kinase-like_dom_sf"/>
</dbReference>
<dbReference type="AlphaFoldDB" id="A0A2T2XKL3"/>
<keyword evidence="1" id="KW-1133">Transmembrane helix</keyword>
<dbReference type="Proteomes" id="UP000242972">
    <property type="component" value="Unassembled WGS sequence"/>
</dbReference>
<keyword evidence="1" id="KW-0472">Membrane</keyword>
<name>A0A2T2XKL3_9FIRM</name>
<dbReference type="CDD" id="cd05154">
    <property type="entry name" value="ACAD10_11_N-like"/>
    <property type="match status" value="1"/>
</dbReference>
<dbReference type="InterPro" id="IPR041726">
    <property type="entry name" value="ACAD10_11_N"/>
</dbReference>
<dbReference type="EMBL" id="PXYW01000004">
    <property type="protein sequence ID" value="PSR35032.1"/>
    <property type="molecule type" value="Genomic_DNA"/>
</dbReference>
<dbReference type="Pfam" id="PF01636">
    <property type="entry name" value="APH"/>
    <property type="match status" value="1"/>
</dbReference>
<dbReference type="Gene3D" id="3.30.200.20">
    <property type="entry name" value="Phosphorylase Kinase, domain 1"/>
    <property type="match status" value="1"/>
</dbReference>